<organism evidence="10 11">
    <name type="scientific">Turnera subulata</name>
    <dbReference type="NCBI Taxonomy" id="218843"/>
    <lineage>
        <taxon>Eukaryota</taxon>
        <taxon>Viridiplantae</taxon>
        <taxon>Streptophyta</taxon>
        <taxon>Embryophyta</taxon>
        <taxon>Tracheophyta</taxon>
        <taxon>Spermatophyta</taxon>
        <taxon>Magnoliopsida</taxon>
        <taxon>eudicotyledons</taxon>
        <taxon>Gunneridae</taxon>
        <taxon>Pentapetalae</taxon>
        <taxon>rosids</taxon>
        <taxon>fabids</taxon>
        <taxon>Malpighiales</taxon>
        <taxon>Passifloraceae</taxon>
        <taxon>Turnera</taxon>
    </lineage>
</organism>
<evidence type="ECO:0000256" key="2">
    <source>
        <dbReference type="ARBA" id="ARBA00007447"/>
    </source>
</evidence>
<protein>
    <recommendedName>
        <fullName evidence="9">Xylanase inhibitor N-terminal domain-containing protein</fullName>
    </recommendedName>
</protein>
<evidence type="ECO:0000256" key="3">
    <source>
        <dbReference type="ARBA" id="ARBA00022670"/>
    </source>
</evidence>
<evidence type="ECO:0000256" key="6">
    <source>
        <dbReference type="ARBA" id="ARBA00022801"/>
    </source>
</evidence>
<dbReference type="Gene3D" id="2.40.70.10">
    <property type="entry name" value="Acid Proteases"/>
    <property type="match status" value="1"/>
</dbReference>
<reference evidence="10" key="1">
    <citation type="submission" date="2022-02" db="EMBL/GenBank/DDBJ databases">
        <authorList>
            <person name="Henning P.M."/>
            <person name="McCubbin A.G."/>
            <person name="Shore J.S."/>
        </authorList>
    </citation>
    <scope>NUCLEOTIDE SEQUENCE</scope>
    <source>
        <strain evidence="10">F60SS</strain>
        <tissue evidence="10">Leaves</tissue>
    </source>
</reference>
<keyword evidence="4" id="KW-0812">Transmembrane</keyword>
<dbReference type="InterPro" id="IPR032861">
    <property type="entry name" value="TAXi_N"/>
</dbReference>
<evidence type="ECO:0000313" key="10">
    <source>
        <dbReference type="EMBL" id="KAJ4841862.1"/>
    </source>
</evidence>
<proteinExistence type="inferred from homology"/>
<evidence type="ECO:0000256" key="1">
    <source>
        <dbReference type="ARBA" id="ARBA00004370"/>
    </source>
</evidence>
<comment type="similarity">
    <text evidence="2">Belongs to the peptidase A1 family.</text>
</comment>
<evidence type="ECO:0000256" key="4">
    <source>
        <dbReference type="ARBA" id="ARBA00022692"/>
    </source>
</evidence>
<evidence type="ECO:0000256" key="7">
    <source>
        <dbReference type="ARBA" id="ARBA00022989"/>
    </source>
</evidence>
<evidence type="ECO:0000313" key="11">
    <source>
        <dbReference type="Proteomes" id="UP001141552"/>
    </source>
</evidence>
<comment type="caution">
    <text evidence="10">The sequence shown here is derived from an EMBL/GenBank/DDBJ whole genome shotgun (WGS) entry which is preliminary data.</text>
</comment>
<feature type="non-terminal residue" evidence="10">
    <location>
        <position position="153"/>
    </location>
</feature>
<dbReference type="GO" id="GO:0004190">
    <property type="term" value="F:aspartic-type endopeptidase activity"/>
    <property type="evidence" value="ECO:0007669"/>
    <property type="project" value="InterPro"/>
</dbReference>
<dbReference type="Pfam" id="PF14543">
    <property type="entry name" value="TAXi_N"/>
    <property type="match status" value="1"/>
</dbReference>
<dbReference type="GO" id="GO:0016020">
    <property type="term" value="C:membrane"/>
    <property type="evidence" value="ECO:0007669"/>
    <property type="project" value="UniProtKB-SubCell"/>
</dbReference>
<keyword evidence="6" id="KW-0378">Hydrolase</keyword>
<dbReference type="Proteomes" id="UP001141552">
    <property type="component" value="Unassembled WGS sequence"/>
</dbReference>
<keyword evidence="7" id="KW-1133">Transmembrane helix</keyword>
<feature type="domain" description="Xylanase inhibitor N-terminal" evidence="9">
    <location>
        <begin position="8"/>
        <end position="92"/>
    </location>
</feature>
<sequence>MGCKLGGTSKRCTYEIYYMDNDSSSGVLARDTISNEDGKLSKEVIFGCGEQNQGEHYSGVYSGILGFGRHPYSFVGQVGVTKFSFCLGGEGSQTTLYLNEIPPMEDDDLSTFHTSLITNWDRPEDYYIGFEGISIDGDKVPITQDKWKLNSTS</sequence>
<dbReference type="EMBL" id="JAKUCV010002659">
    <property type="protein sequence ID" value="KAJ4841862.1"/>
    <property type="molecule type" value="Genomic_DNA"/>
</dbReference>
<dbReference type="GO" id="GO:0006508">
    <property type="term" value="P:proteolysis"/>
    <property type="evidence" value="ECO:0007669"/>
    <property type="project" value="UniProtKB-KW"/>
</dbReference>
<keyword evidence="3" id="KW-0645">Protease</keyword>
<dbReference type="OrthoDB" id="851873at2759"/>
<comment type="subcellular location">
    <subcellularLocation>
        <location evidence="1">Membrane</location>
    </subcellularLocation>
</comment>
<evidence type="ECO:0000259" key="9">
    <source>
        <dbReference type="Pfam" id="PF14543"/>
    </source>
</evidence>
<dbReference type="PANTHER" id="PTHR13683">
    <property type="entry name" value="ASPARTYL PROTEASES"/>
    <property type="match status" value="1"/>
</dbReference>
<keyword evidence="11" id="KW-1185">Reference proteome</keyword>
<evidence type="ECO:0000256" key="5">
    <source>
        <dbReference type="ARBA" id="ARBA00022729"/>
    </source>
</evidence>
<dbReference type="InterPro" id="IPR021109">
    <property type="entry name" value="Peptidase_aspartic_dom_sf"/>
</dbReference>
<keyword evidence="8" id="KW-0472">Membrane</keyword>
<dbReference type="InterPro" id="IPR001461">
    <property type="entry name" value="Aspartic_peptidase_A1"/>
</dbReference>
<dbReference type="AlphaFoldDB" id="A0A9Q0JI10"/>
<reference evidence="10" key="2">
    <citation type="journal article" date="2023" name="Plants (Basel)">
        <title>Annotation of the Turnera subulata (Passifloraceae) Draft Genome Reveals the S-Locus Evolved after the Divergence of Turneroideae from Passifloroideae in a Stepwise Manner.</title>
        <authorList>
            <person name="Henning P.M."/>
            <person name="Roalson E.H."/>
            <person name="Mir W."/>
            <person name="McCubbin A.G."/>
            <person name="Shore J.S."/>
        </authorList>
    </citation>
    <scope>NUCLEOTIDE SEQUENCE</scope>
    <source>
        <strain evidence="10">F60SS</strain>
    </source>
</reference>
<dbReference type="PANTHER" id="PTHR13683:SF375">
    <property type="entry name" value="PEPTIDASE A1 DOMAIN-CONTAINING PROTEIN"/>
    <property type="match status" value="1"/>
</dbReference>
<evidence type="ECO:0000256" key="8">
    <source>
        <dbReference type="ARBA" id="ARBA00023136"/>
    </source>
</evidence>
<name>A0A9Q0JI10_9ROSI</name>
<dbReference type="SUPFAM" id="SSF50630">
    <property type="entry name" value="Acid proteases"/>
    <property type="match status" value="1"/>
</dbReference>
<keyword evidence="5" id="KW-0732">Signal</keyword>
<accession>A0A9Q0JI10</accession>
<gene>
    <name evidence="10" type="ORF">Tsubulata_047469</name>
</gene>